<protein>
    <recommendedName>
        <fullName evidence="2">Phytochrome sensor protein</fullName>
    </recommendedName>
</protein>
<sequence>MTTAPEMDDRADQVRAYLRQHPRFLWDQEDLLHILILPHVGRGSASSLLERQVQGLREENAHLHHRISALLGAAQQNAALGLHLSDLATELLQTPDCTTTLHTVISRLREGFQVEEMALIARTPMADLPQFLPLDQADFQEILNGFPLLRAATGLTLSPTLRSTLFGAAGAGLESFALIPLAGQHLQGGILLGSQHPGRYAEDAGADLLDQIARLVTAALDRCLSPC</sequence>
<proteinExistence type="predicted"/>
<evidence type="ECO:0000313" key="1">
    <source>
        <dbReference type="EMBL" id="CDQ09641.1"/>
    </source>
</evidence>
<dbReference type="PANTHER" id="PTHR38765:SF1">
    <property type="entry name" value="DUF484 DOMAIN-CONTAINING PROTEIN"/>
    <property type="match status" value="1"/>
</dbReference>
<dbReference type="InterPro" id="IPR029016">
    <property type="entry name" value="GAF-like_dom_sf"/>
</dbReference>
<dbReference type="RefSeq" id="WP_035191935.1">
    <property type="nucleotide sequence ID" value="NZ_CCCS020000023.1"/>
</dbReference>
<dbReference type="Pfam" id="PF04340">
    <property type="entry name" value="DUF484"/>
    <property type="match status" value="1"/>
</dbReference>
<comment type="caution">
    <text evidence="1">The sequence shown here is derived from an EMBL/GenBank/DDBJ whole genome shotgun (WGS) entry which is preliminary data.</text>
</comment>
<dbReference type="Gene3D" id="3.30.450.40">
    <property type="match status" value="1"/>
</dbReference>
<accession>A0A060UMV7</accession>
<dbReference type="InterPro" id="IPR007435">
    <property type="entry name" value="DUF484"/>
</dbReference>
<reference evidence="1" key="1">
    <citation type="submission" date="2014-03" db="EMBL/GenBank/DDBJ databases">
        <authorList>
            <person name="Genoscope - CEA"/>
        </authorList>
    </citation>
    <scope>NUCLEOTIDE SEQUENCE [LARGE SCALE GENOMIC DNA]</scope>
    <source>
        <strain evidence="1">CF27</strain>
    </source>
</reference>
<reference evidence="1" key="2">
    <citation type="submission" date="2014-07" db="EMBL/GenBank/DDBJ databases">
        <title>Initial genome analysis of the psychrotolerant acidophile Acidithiobacillus ferrivorans CF27: insights into iron and sulfur oxidation pathways and into biofilm formation.</title>
        <authorList>
            <person name="Talla E."/>
            <person name="Hedrich S."/>
            <person name="Mangenot S."/>
            <person name="Ji B."/>
            <person name="Johnson D.B."/>
            <person name="Barbe V."/>
            <person name="Bonnefoy V."/>
        </authorList>
    </citation>
    <scope>NUCLEOTIDE SEQUENCE [LARGE SCALE GENOMIC DNA]</scope>
    <source>
        <strain evidence="1">CF27</strain>
    </source>
</reference>
<gene>
    <name evidence="1" type="ORF">AFERRI_30287</name>
</gene>
<name>A0A060UMV7_9PROT</name>
<dbReference type="PANTHER" id="PTHR38765">
    <property type="entry name" value="DUF484 DOMAIN-CONTAINING PROTEIN"/>
    <property type="match status" value="1"/>
</dbReference>
<dbReference type="EMBL" id="CCCS020000023">
    <property type="protein sequence ID" value="CDQ09641.1"/>
    <property type="molecule type" value="Genomic_DNA"/>
</dbReference>
<evidence type="ECO:0008006" key="2">
    <source>
        <dbReference type="Google" id="ProtNLM"/>
    </source>
</evidence>
<dbReference type="AlphaFoldDB" id="A0A060UMV7"/>
<organism evidence="1">
    <name type="scientific">Acidithiobacillus ferrivorans</name>
    <dbReference type="NCBI Taxonomy" id="160808"/>
    <lineage>
        <taxon>Bacteria</taxon>
        <taxon>Pseudomonadati</taxon>
        <taxon>Pseudomonadota</taxon>
        <taxon>Acidithiobacillia</taxon>
        <taxon>Acidithiobacillales</taxon>
        <taxon>Acidithiobacillaceae</taxon>
        <taxon>Acidithiobacillus</taxon>
    </lineage>
</organism>